<keyword evidence="4" id="KW-0233">DNA recombination</keyword>
<name>A0A6M0K2V2_9GAMM</name>
<dbReference type="RefSeq" id="WP_164453383.1">
    <property type="nucleotide sequence ID" value="NZ_JAAIJQ010000038.1"/>
</dbReference>
<dbReference type="SUPFAM" id="SSF56349">
    <property type="entry name" value="DNA breaking-rejoining enzymes"/>
    <property type="match status" value="1"/>
</dbReference>
<dbReference type="PANTHER" id="PTHR30349:SF41">
    <property type="entry name" value="INTEGRASE_RECOMBINASE PROTEIN MJ0367-RELATED"/>
    <property type="match status" value="1"/>
</dbReference>
<evidence type="ECO:0000256" key="3">
    <source>
        <dbReference type="ARBA" id="ARBA00023125"/>
    </source>
</evidence>
<feature type="domain" description="Tyr recombinase" evidence="5">
    <location>
        <begin position="100"/>
        <end position="302"/>
    </location>
</feature>
<organism evidence="6 7">
    <name type="scientific">Thiorhodococcus minor</name>
    <dbReference type="NCBI Taxonomy" id="57489"/>
    <lineage>
        <taxon>Bacteria</taxon>
        <taxon>Pseudomonadati</taxon>
        <taxon>Pseudomonadota</taxon>
        <taxon>Gammaproteobacteria</taxon>
        <taxon>Chromatiales</taxon>
        <taxon>Chromatiaceae</taxon>
        <taxon>Thiorhodococcus</taxon>
    </lineage>
</organism>
<dbReference type="GO" id="GO:0015074">
    <property type="term" value="P:DNA integration"/>
    <property type="evidence" value="ECO:0007669"/>
    <property type="project" value="UniProtKB-KW"/>
</dbReference>
<reference evidence="6 7" key="1">
    <citation type="submission" date="2020-02" db="EMBL/GenBank/DDBJ databases">
        <title>Genome sequences of Thiorhodococcus mannitoliphagus and Thiorhodococcus minor, purple sulfur photosynthetic bacteria in the gammaproteobacterial family, Chromatiaceae.</title>
        <authorList>
            <person name="Aviles F.A."/>
            <person name="Meyer T.E."/>
            <person name="Kyndt J.A."/>
        </authorList>
    </citation>
    <scope>NUCLEOTIDE SEQUENCE [LARGE SCALE GENOMIC DNA]</scope>
    <source>
        <strain evidence="6 7">DSM 11518</strain>
    </source>
</reference>
<evidence type="ECO:0000256" key="1">
    <source>
        <dbReference type="ARBA" id="ARBA00008857"/>
    </source>
</evidence>
<dbReference type="InterPro" id="IPR002104">
    <property type="entry name" value="Integrase_catalytic"/>
</dbReference>
<dbReference type="InterPro" id="IPR013762">
    <property type="entry name" value="Integrase-like_cat_sf"/>
</dbReference>
<keyword evidence="2" id="KW-0229">DNA integration</keyword>
<evidence type="ECO:0000256" key="2">
    <source>
        <dbReference type="ARBA" id="ARBA00022908"/>
    </source>
</evidence>
<dbReference type="PANTHER" id="PTHR30349">
    <property type="entry name" value="PHAGE INTEGRASE-RELATED"/>
    <property type="match status" value="1"/>
</dbReference>
<protein>
    <submittedName>
        <fullName evidence="6">Tyrosine-type recombinase/integrase</fullName>
    </submittedName>
</protein>
<comment type="similarity">
    <text evidence="1">Belongs to the 'phage' integrase family.</text>
</comment>
<dbReference type="PROSITE" id="PS51898">
    <property type="entry name" value="TYR_RECOMBINASE"/>
    <property type="match status" value="1"/>
</dbReference>
<dbReference type="Gene3D" id="1.10.443.10">
    <property type="entry name" value="Intergrase catalytic core"/>
    <property type="match status" value="1"/>
</dbReference>
<dbReference type="GO" id="GO:0006310">
    <property type="term" value="P:DNA recombination"/>
    <property type="evidence" value="ECO:0007669"/>
    <property type="project" value="UniProtKB-KW"/>
</dbReference>
<keyword evidence="7" id="KW-1185">Reference proteome</keyword>
<keyword evidence="3" id="KW-0238">DNA-binding</keyword>
<accession>A0A6M0K2V2</accession>
<dbReference type="InterPro" id="IPR050090">
    <property type="entry name" value="Tyrosine_recombinase_XerCD"/>
</dbReference>
<dbReference type="AlphaFoldDB" id="A0A6M0K2V2"/>
<comment type="caution">
    <text evidence="6">The sequence shown here is derived from an EMBL/GenBank/DDBJ whole genome shotgun (WGS) entry which is preliminary data.</text>
</comment>
<gene>
    <name evidence="6" type="ORF">G3446_13615</name>
</gene>
<evidence type="ECO:0000256" key="4">
    <source>
        <dbReference type="ARBA" id="ARBA00023172"/>
    </source>
</evidence>
<dbReference type="InterPro" id="IPR011010">
    <property type="entry name" value="DNA_brk_join_enz"/>
</dbReference>
<proteinExistence type="inferred from homology"/>
<dbReference type="Pfam" id="PF00589">
    <property type="entry name" value="Phage_integrase"/>
    <property type="match status" value="1"/>
</dbReference>
<evidence type="ECO:0000313" key="7">
    <source>
        <dbReference type="Proteomes" id="UP000483379"/>
    </source>
</evidence>
<dbReference type="GO" id="GO:0003677">
    <property type="term" value="F:DNA binding"/>
    <property type="evidence" value="ECO:0007669"/>
    <property type="project" value="UniProtKB-KW"/>
</dbReference>
<evidence type="ECO:0000313" key="6">
    <source>
        <dbReference type="EMBL" id="NEV62917.1"/>
    </source>
</evidence>
<dbReference type="EMBL" id="JAAIJQ010000038">
    <property type="protein sequence ID" value="NEV62917.1"/>
    <property type="molecule type" value="Genomic_DNA"/>
</dbReference>
<evidence type="ECO:0000259" key="5">
    <source>
        <dbReference type="PROSITE" id="PS51898"/>
    </source>
</evidence>
<sequence length="318" mass="35135">MTDLHAALSEYLHTRRTLGTQLKWPESCLRQFVELVIAQGGDVVTTALALRWTFQPIGLQPATYARRLGLVRAFACWLHASDPRTEIPPPRLLPAPHRRPTPHIYSHDEILALMAAASQRDGDGLQGATFATLIGLLAATGLRPGEALKLDVDDVDLRDHVLTIQGSKGGKSRLVPFTPSTGVALAQYAERRDRLVPNPSTPAFLVTANGTRVPGDRARRTFARLCQHVGLRPRQPKRSGRGPRLQDLRHTFATHQLIAWYRAGVDVNRQLPQLATYLGHGSPSETYWYIQAVPELLALASERVMAPEGGDRPSMPWT</sequence>
<dbReference type="Proteomes" id="UP000483379">
    <property type="component" value="Unassembled WGS sequence"/>
</dbReference>